<name>A0A450W9Y1_9GAMM</name>
<dbReference type="AlphaFoldDB" id="A0A450W9Y1"/>
<gene>
    <name evidence="1" type="ORF">BECKLPF1236B_GA0070989_105214</name>
</gene>
<accession>A0A450W9Y1</accession>
<organism evidence="1">
    <name type="scientific">Candidatus Kentrum sp. LPFa</name>
    <dbReference type="NCBI Taxonomy" id="2126335"/>
    <lineage>
        <taxon>Bacteria</taxon>
        <taxon>Pseudomonadati</taxon>
        <taxon>Pseudomonadota</taxon>
        <taxon>Gammaproteobacteria</taxon>
        <taxon>Candidatus Kentrum</taxon>
    </lineage>
</organism>
<protein>
    <submittedName>
        <fullName evidence="1">Uncharacterized protein</fullName>
    </submittedName>
</protein>
<dbReference type="EMBL" id="CAADFK010000052">
    <property type="protein sequence ID" value="VFK13808.1"/>
    <property type="molecule type" value="Genomic_DNA"/>
</dbReference>
<sequence length="137" mass="15362">MNLRELYTGHRPFSDNEAILAAVRNSSHFDEDAENIGNTGKVQLLSTSKQKTYLVGTAERIYKVLDDRREQRPKVIWSRKIDEVFMGDSPAATLFDYNDRTSNLVVAAVPDKMNLVSKDLFENIAVMDAIAGLGNAR</sequence>
<proteinExistence type="predicted"/>
<reference evidence="1" key="1">
    <citation type="submission" date="2019-02" db="EMBL/GenBank/DDBJ databases">
        <authorList>
            <person name="Gruber-Vodicka R. H."/>
            <person name="Seah K. B. B."/>
        </authorList>
    </citation>
    <scope>NUCLEOTIDE SEQUENCE</scope>
    <source>
        <strain evidence="1">BECK_S313</strain>
    </source>
</reference>
<evidence type="ECO:0000313" key="1">
    <source>
        <dbReference type="EMBL" id="VFK13808.1"/>
    </source>
</evidence>